<name>A0A4Z0GP36_9BACL</name>
<evidence type="ECO:0000313" key="1">
    <source>
        <dbReference type="EMBL" id="TGA98093.1"/>
    </source>
</evidence>
<proteinExistence type="predicted"/>
<dbReference type="SUPFAM" id="SSF56112">
    <property type="entry name" value="Protein kinase-like (PK-like)"/>
    <property type="match status" value="1"/>
</dbReference>
<sequence>MNKEKYAESLVKNHEDLEKVLRYYPIKPETIKLLSSRSGRSKWLIGTANGNFFLRQEYINPKRMLFIAGAHWHLQNNGLPIAQLIPTRSGGLCLSGGDHIYILYEAHEGDPVLYYDQSHMTQAMAFAAKFHLASRGYIPVDGSKKRTRTGKWHKLYRWKLQELEDNKKLAQDDPGDEFSRLFLEHVDQMLTRGYAALNELNSQELAEWTHETIESGMFCQQDFTMARMILKNEQVFMKDLHSVTIDLPARDLRILLNKIMKKLAVWDQDLACRMLRAYDQVNPLTETQYSVLWTDLKFPHMFCAMAHKYFLGQKESWGDEKYLMNFRNVISVEESKQAFLDQFDKNLRVIKGAD</sequence>
<dbReference type="NCBIfam" id="TIGR02906">
    <property type="entry name" value="spore_CotS"/>
    <property type="match status" value="1"/>
</dbReference>
<dbReference type="RefSeq" id="WP_135348473.1">
    <property type="nucleotide sequence ID" value="NZ_SRJD01000009.1"/>
</dbReference>
<dbReference type="EMBL" id="SRJD01000009">
    <property type="protein sequence ID" value="TGA98093.1"/>
    <property type="molecule type" value="Genomic_DNA"/>
</dbReference>
<protein>
    <submittedName>
        <fullName evidence="1">CotS family spore coat protein</fullName>
    </submittedName>
</protein>
<gene>
    <name evidence="1" type="ORF">E4665_09055</name>
</gene>
<evidence type="ECO:0000313" key="2">
    <source>
        <dbReference type="Proteomes" id="UP000298347"/>
    </source>
</evidence>
<dbReference type="GO" id="GO:0042601">
    <property type="term" value="C:endospore-forming forespore"/>
    <property type="evidence" value="ECO:0007669"/>
    <property type="project" value="TreeGrafter"/>
</dbReference>
<comment type="caution">
    <text evidence="1">The sequence shown here is derived from an EMBL/GenBank/DDBJ whole genome shotgun (WGS) entry which is preliminary data.</text>
</comment>
<keyword evidence="1" id="KW-0946">Virion</keyword>
<dbReference type="InterPro" id="IPR047175">
    <property type="entry name" value="CotS-like"/>
</dbReference>
<dbReference type="Gene3D" id="3.30.200.20">
    <property type="entry name" value="Phosphorylase Kinase, domain 1"/>
    <property type="match status" value="1"/>
</dbReference>
<dbReference type="InterPro" id="IPR014255">
    <property type="entry name" value="Spore_coat_CotS"/>
</dbReference>
<dbReference type="PANTHER" id="PTHR39179:SF1">
    <property type="entry name" value="SPORE COAT PROTEIN I"/>
    <property type="match status" value="1"/>
</dbReference>
<dbReference type="AlphaFoldDB" id="A0A4Z0GP36"/>
<keyword evidence="2" id="KW-1185">Reference proteome</keyword>
<accession>A0A4Z0GP36</accession>
<dbReference type="OrthoDB" id="9771902at2"/>
<dbReference type="Gene3D" id="3.90.1200.10">
    <property type="match status" value="1"/>
</dbReference>
<organism evidence="1 2">
    <name type="scientific">Sporolactobacillus shoreae</name>
    <dbReference type="NCBI Taxonomy" id="1465501"/>
    <lineage>
        <taxon>Bacteria</taxon>
        <taxon>Bacillati</taxon>
        <taxon>Bacillota</taxon>
        <taxon>Bacilli</taxon>
        <taxon>Bacillales</taxon>
        <taxon>Sporolactobacillaceae</taxon>
        <taxon>Sporolactobacillus</taxon>
    </lineage>
</organism>
<dbReference type="Proteomes" id="UP000298347">
    <property type="component" value="Unassembled WGS sequence"/>
</dbReference>
<keyword evidence="1" id="KW-0167">Capsid protein</keyword>
<dbReference type="InterPro" id="IPR011009">
    <property type="entry name" value="Kinase-like_dom_sf"/>
</dbReference>
<reference evidence="1 2" key="1">
    <citation type="journal article" date="2015" name="Int. J. Syst. Evol. Microbiol.">
        <title>Sporolactobacillus shoreae sp. nov. and Sporolactobacillus spathodeae sp. nov., two spore-forming lactic acid bacteria isolated from tree barks in Thailand.</title>
        <authorList>
            <person name="Thamacharoensuk T."/>
            <person name="Kitahara M."/>
            <person name="Ohkuma M."/>
            <person name="Thongchul N."/>
            <person name="Tanasupawat S."/>
        </authorList>
    </citation>
    <scope>NUCLEOTIDE SEQUENCE [LARGE SCALE GENOMIC DNA]</scope>
    <source>
        <strain evidence="1 2">BK92</strain>
    </source>
</reference>
<dbReference type="PANTHER" id="PTHR39179">
    <property type="entry name" value="SPORE COAT PROTEIN I"/>
    <property type="match status" value="1"/>
</dbReference>